<proteinExistence type="predicted"/>
<evidence type="ECO:0000313" key="3">
    <source>
        <dbReference type="Proteomes" id="UP000676246"/>
    </source>
</evidence>
<evidence type="ECO:0000313" key="2">
    <source>
        <dbReference type="EMBL" id="MBQ0930703.1"/>
    </source>
</evidence>
<sequence>MTLLRLLTTTAAAGAALLGALPAHAGNDFPTVARVLYVHECMRDHPGPHFEMVNKCACALDKLADQISFDEYETLSTEANATTIGGERGAYLRENEGVQTGVRRYRKLQTEVKKACFVIR</sequence>
<dbReference type="EMBL" id="JAGQDD010000005">
    <property type="protein sequence ID" value="MBQ0930703.1"/>
    <property type="molecule type" value="Genomic_DNA"/>
</dbReference>
<keyword evidence="1" id="KW-0732">Signal</keyword>
<dbReference type="AlphaFoldDB" id="A0A940Y8B2"/>
<feature type="chain" id="PRO_5036806111" evidence="1">
    <location>
        <begin position="26"/>
        <end position="120"/>
    </location>
</feature>
<reference evidence="2 3" key="1">
    <citation type="submission" date="2021-04" db="EMBL/GenBank/DDBJ databases">
        <title>The genome sequence of Ideonella sp. 3Y2.</title>
        <authorList>
            <person name="Liu Y."/>
        </authorList>
    </citation>
    <scope>NUCLEOTIDE SEQUENCE [LARGE SCALE GENOMIC DNA]</scope>
    <source>
        <strain evidence="2 3">3Y2</strain>
    </source>
</reference>
<accession>A0A940Y8B2</accession>
<gene>
    <name evidence="2" type="ORF">KAK03_09395</name>
</gene>
<comment type="caution">
    <text evidence="2">The sequence shown here is derived from an EMBL/GenBank/DDBJ whole genome shotgun (WGS) entry which is preliminary data.</text>
</comment>
<dbReference type="Proteomes" id="UP000676246">
    <property type="component" value="Unassembled WGS sequence"/>
</dbReference>
<name>A0A940Y8B2_9BURK</name>
<evidence type="ECO:0000256" key="1">
    <source>
        <dbReference type="SAM" id="SignalP"/>
    </source>
</evidence>
<keyword evidence="3" id="KW-1185">Reference proteome</keyword>
<feature type="signal peptide" evidence="1">
    <location>
        <begin position="1"/>
        <end position="25"/>
    </location>
</feature>
<dbReference type="RefSeq" id="WP_210853710.1">
    <property type="nucleotide sequence ID" value="NZ_JAGQDD010000005.1"/>
</dbReference>
<protein>
    <submittedName>
        <fullName evidence="2">Uncharacterized protein</fullName>
    </submittedName>
</protein>
<organism evidence="2 3">
    <name type="scientific">Ideonella alba</name>
    <dbReference type="NCBI Taxonomy" id="2824118"/>
    <lineage>
        <taxon>Bacteria</taxon>
        <taxon>Pseudomonadati</taxon>
        <taxon>Pseudomonadota</taxon>
        <taxon>Betaproteobacteria</taxon>
        <taxon>Burkholderiales</taxon>
        <taxon>Sphaerotilaceae</taxon>
        <taxon>Ideonella</taxon>
    </lineage>
</organism>